<comment type="catalytic activity">
    <reaction evidence="1 8">
        <text>ATP-dependent breakage, passage and rejoining of double-stranded DNA.</text>
        <dbReference type="EC" id="5.6.2.2"/>
    </reaction>
</comment>
<evidence type="ECO:0000256" key="5">
    <source>
        <dbReference type="ARBA" id="ARBA00023125"/>
    </source>
</evidence>
<dbReference type="SUPFAM" id="SSF101904">
    <property type="entry name" value="GyrA/ParC C-terminal domain-like"/>
    <property type="match status" value="1"/>
</dbReference>
<evidence type="ECO:0000256" key="6">
    <source>
        <dbReference type="ARBA" id="ARBA00023136"/>
    </source>
</evidence>
<dbReference type="Gene3D" id="3.90.199.10">
    <property type="entry name" value="Topoisomerase II, domain 5"/>
    <property type="match status" value="1"/>
</dbReference>
<dbReference type="NCBIfam" id="NF004044">
    <property type="entry name" value="PRK05561.1"/>
    <property type="match status" value="1"/>
</dbReference>
<dbReference type="Gene3D" id="3.30.1360.40">
    <property type="match status" value="1"/>
</dbReference>
<evidence type="ECO:0000256" key="7">
    <source>
        <dbReference type="ARBA" id="ARBA00023235"/>
    </source>
</evidence>
<dbReference type="PANTHER" id="PTHR43493">
    <property type="entry name" value="DNA GYRASE/TOPOISOMERASE SUBUNIT A"/>
    <property type="match status" value="1"/>
</dbReference>
<dbReference type="GO" id="GO:0003677">
    <property type="term" value="F:DNA binding"/>
    <property type="evidence" value="ECO:0007669"/>
    <property type="project" value="UniProtKB-UniRule"/>
</dbReference>
<evidence type="ECO:0000313" key="11">
    <source>
        <dbReference type="EMBL" id="MBN9412524.1"/>
    </source>
</evidence>
<dbReference type="Pfam" id="PF03989">
    <property type="entry name" value="DNA_gyraseA_C"/>
    <property type="match status" value="2"/>
</dbReference>
<organism evidence="11 12">
    <name type="scientific">Candidatus Paracaedimonas acanthamoebae</name>
    <dbReference type="NCBI Taxonomy" id="244581"/>
    <lineage>
        <taxon>Bacteria</taxon>
        <taxon>Pseudomonadati</taxon>
        <taxon>Pseudomonadota</taxon>
        <taxon>Alphaproteobacteria</taxon>
        <taxon>Holosporales</taxon>
        <taxon>Caedimonadaceae</taxon>
        <taxon>Candidatus Paracaedimonas</taxon>
    </lineage>
</organism>
<feature type="domain" description="Topo IIA-type catalytic" evidence="10">
    <location>
        <begin position="34"/>
        <end position="499"/>
    </location>
</feature>
<keyword evidence="4 8" id="KW-0799">Topoisomerase</keyword>
<feature type="active site" description="O-(5'-phospho-DNA)-tyrosine intermediate" evidence="8">
    <location>
        <position position="122"/>
    </location>
</feature>
<dbReference type="EC" id="5.6.2.2" evidence="2"/>
<accession>A0A8J7PS10</accession>
<dbReference type="SUPFAM" id="SSF56719">
    <property type="entry name" value="Type II DNA topoisomerase"/>
    <property type="match status" value="1"/>
</dbReference>
<dbReference type="InterPro" id="IPR013757">
    <property type="entry name" value="Topo_IIA_A_a_sf"/>
</dbReference>
<dbReference type="InterPro" id="IPR035516">
    <property type="entry name" value="Gyrase/topoIV_suA_C"/>
</dbReference>
<protein>
    <recommendedName>
        <fullName evidence="2">DNA topoisomerase (ATP-hydrolyzing)</fullName>
        <ecNumber evidence="2">5.6.2.2</ecNumber>
    </recommendedName>
</protein>
<evidence type="ECO:0000256" key="9">
    <source>
        <dbReference type="SAM" id="Coils"/>
    </source>
</evidence>
<dbReference type="GO" id="GO:0009330">
    <property type="term" value="C:DNA topoisomerase type II (double strand cut, ATP-hydrolyzing) complex"/>
    <property type="evidence" value="ECO:0007669"/>
    <property type="project" value="TreeGrafter"/>
</dbReference>
<keyword evidence="9" id="KW-0175">Coiled coil</keyword>
<dbReference type="PANTHER" id="PTHR43493:SF1">
    <property type="entry name" value="DNA TOPOISOMERASE 4 SUBUNIT A"/>
    <property type="match status" value="1"/>
</dbReference>
<dbReference type="Proteomes" id="UP000664414">
    <property type="component" value="Unassembled WGS sequence"/>
</dbReference>
<dbReference type="NCBIfam" id="TIGR01062">
    <property type="entry name" value="parC_Gneg"/>
    <property type="match status" value="1"/>
</dbReference>
<evidence type="ECO:0000256" key="4">
    <source>
        <dbReference type="ARBA" id="ARBA00023029"/>
    </source>
</evidence>
<dbReference type="CDD" id="cd00187">
    <property type="entry name" value="TOP4c"/>
    <property type="match status" value="1"/>
</dbReference>
<dbReference type="InterPro" id="IPR002205">
    <property type="entry name" value="Topo_IIA_dom_A"/>
</dbReference>
<evidence type="ECO:0000256" key="1">
    <source>
        <dbReference type="ARBA" id="ARBA00000185"/>
    </source>
</evidence>
<dbReference type="GO" id="GO:0006265">
    <property type="term" value="P:DNA topological change"/>
    <property type="evidence" value="ECO:0007669"/>
    <property type="project" value="UniProtKB-UniRule"/>
</dbReference>
<dbReference type="Gene3D" id="1.10.268.10">
    <property type="entry name" value="Topoisomerase, domain 3"/>
    <property type="match status" value="1"/>
</dbReference>
<proteinExistence type="predicted"/>
<dbReference type="GO" id="GO:0005737">
    <property type="term" value="C:cytoplasm"/>
    <property type="evidence" value="ECO:0007669"/>
    <property type="project" value="TreeGrafter"/>
</dbReference>
<gene>
    <name evidence="11" type="primary">parC</name>
    <name evidence="11" type="ORF">J0H12_01160</name>
</gene>
<evidence type="ECO:0000256" key="3">
    <source>
        <dbReference type="ARBA" id="ARBA00022475"/>
    </source>
</evidence>
<reference evidence="11" key="1">
    <citation type="submission" date="2021-02" db="EMBL/GenBank/DDBJ databases">
        <title>Thiocyanate and organic carbon inputs drive convergent selection for specific autotrophic Afipia and Thiobacillus strains within complex microbiomes.</title>
        <authorList>
            <person name="Huddy R.J."/>
            <person name="Sachdeva R."/>
            <person name="Kadzinga F."/>
            <person name="Kantor R.S."/>
            <person name="Harrison S.T.L."/>
            <person name="Banfield J.F."/>
        </authorList>
    </citation>
    <scope>NUCLEOTIDE SEQUENCE</scope>
    <source>
        <strain evidence="11">SCN18_10_11_15_R4_P_38_20</strain>
    </source>
</reference>
<dbReference type="PROSITE" id="PS52040">
    <property type="entry name" value="TOPO_IIA"/>
    <property type="match status" value="1"/>
</dbReference>
<dbReference type="SMART" id="SM00434">
    <property type="entry name" value="TOP4c"/>
    <property type="match status" value="1"/>
</dbReference>
<feature type="coiled-coil region" evidence="9">
    <location>
        <begin position="435"/>
        <end position="462"/>
    </location>
</feature>
<dbReference type="InterPro" id="IPR050220">
    <property type="entry name" value="Type_II_DNA_Topoisomerases"/>
</dbReference>
<comment type="caution">
    <text evidence="11">The sequence shown here is derived from an EMBL/GenBank/DDBJ whole genome shotgun (WGS) entry which is preliminary data.</text>
</comment>
<dbReference type="AlphaFoldDB" id="A0A8J7PS10"/>
<dbReference type="GO" id="GO:0003918">
    <property type="term" value="F:DNA topoisomerase type II (double strand cut, ATP-hydrolyzing) activity"/>
    <property type="evidence" value="ECO:0007669"/>
    <property type="project" value="UniProtKB-EC"/>
</dbReference>
<dbReference type="InterPro" id="IPR013758">
    <property type="entry name" value="Topo_IIA_A/C_ab"/>
</dbReference>
<dbReference type="InterPro" id="IPR006691">
    <property type="entry name" value="GyrA/parC_rep"/>
</dbReference>
<keyword evidence="6" id="KW-0472">Membrane</keyword>
<evidence type="ECO:0000256" key="2">
    <source>
        <dbReference type="ARBA" id="ARBA00012895"/>
    </source>
</evidence>
<sequence>MTDSIGRVKDTLLNEALSERYLSYALSTITARSLPDVRDGLKPVQRRILYAMGESGNTQDKPYRKSASAVGYVMMKYHPHGNDPIYESMVRMAQDFSLRYLMIDGQGNFGSLDGDNAAAMRYTEARLTLAAAYMLEGIYEEAVDFKKTYNNETEEPLVLPAKFPNLLANGAVGIAVGMATNIPPHNVGEICAALQLLLKDSTVSISQLLQVLPGPDFPTGGLLVEPHENILKAYETGRGSFRLRSRYEIEPLKGGSYQIVVTEIPYQVQKARLIEKIADLIVEKKIPLLSDVRDESAEDIRLILIPKNRTIDPLILMEALYRQTDLEIRFNMNMNVLDEGRIPKVMNLKEVLQAFLKHRQQVLQRTSNYRLKQIDHRLEVLQGYQIAYLNLDEVIRIIREEDDPKLEMQKRWALSDIQVEAILNMRLRTLRKLEEIEILKELQALEQEKIELQELLSSEKQQWHTIAKEIKEIEKGFGSAHPFGKRRTTFETAPQLADVPLEAFLEKEPVTIVCSNKNWIRTLKGHQLTHEDIKYKEGDEERFILEGETTDKLLIFSSNGRFYTLGIDKLPSGRGHGEALRLLIDLGNEDEILSVFVIKANMLDQKYLVATSDGKGFIVETQEALAQTKMGKQVLILNEEVKAEKCVPVVGDHVAIIGTNRKLLIFPITEIPQLSRGKGVILQKYKGAVFSDLKVFTLSQGLSWVYGNQNRTVTDLRPWLGTRAQTGKLPPFGFPKDNKF</sequence>
<keyword evidence="5 8" id="KW-0238">DNA-binding</keyword>
<keyword evidence="3" id="KW-1003">Cell membrane</keyword>
<keyword evidence="7 8" id="KW-0413">Isomerase</keyword>
<dbReference type="InterPro" id="IPR013760">
    <property type="entry name" value="Topo_IIA-like_dom_sf"/>
</dbReference>
<dbReference type="Pfam" id="PF00521">
    <property type="entry name" value="DNA_topoisoIV"/>
    <property type="match status" value="1"/>
</dbReference>
<dbReference type="GO" id="GO:0005524">
    <property type="term" value="F:ATP binding"/>
    <property type="evidence" value="ECO:0007669"/>
    <property type="project" value="InterPro"/>
</dbReference>
<evidence type="ECO:0000256" key="8">
    <source>
        <dbReference type="PROSITE-ProRule" id="PRU01384"/>
    </source>
</evidence>
<name>A0A8J7PS10_9PROT</name>
<dbReference type="EMBL" id="JAFKGL010000011">
    <property type="protein sequence ID" value="MBN9412524.1"/>
    <property type="molecule type" value="Genomic_DNA"/>
</dbReference>
<evidence type="ECO:0000313" key="12">
    <source>
        <dbReference type="Proteomes" id="UP000664414"/>
    </source>
</evidence>
<evidence type="ECO:0000259" key="10">
    <source>
        <dbReference type="PROSITE" id="PS52040"/>
    </source>
</evidence>
<dbReference type="Gene3D" id="2.120.10.90">
    <property type="entry name" value="DNA gyrase/topoisomerase IV, subunit A, C-terminal"/>
    <property type="match status" value="1"/>
</dbReference>